<dbReference type="InterPro" id="IPR032675">
    <property type="entry name" value="LRR_dom_sf"/>
</dbReference>
<evidence type="ECO:0008006" key="4">
    <source>
        <dbReference type="Google" id="ProtNLM"/>
    </source>
</evidence>
<dbReference type="RefSeq" id="WP_277864415.1">
    <property type="nucleotide sequence ID" value="NZ_JARRAG010000003.1"/>
</dbReference>
<dbReference type="Proteomes" id="UP001216907">
    <property type="component" value="Unassembled WGS sequence"/>
</dbReference>
<dbReference type="Gene3D" id="3.80.10.10">
    <property type="entry name" value="Ribonuclease Inhibitor"/>
    <property type="match status" value="3"/>
</dbReference>
<evidence type="ECO:0000313" key="3">
    <source>
        <dbReference type="Proteomes" id="UP001216907"/>
    </source>
</evidence>
<dbReference type="PANTHER" id="PTHR13318:SF105">
    <property type="entry name" value="F-BOX_LRR-REPEAT PROTEIN 3"/>
    <property type="match status" value="1"/>
</dbReference>
<evidence type="ECO:0000313" key="2">
    <source>
        <dbReference type="EMBL" id="MDG3008087.1"/>
    </source>
</evidence>
<keyword evidence="1" id="KW-0812">Transmembrane</keyword>
<sequence length="310" mass="33827">MDATPPPDADTKAPHRRRRGLSLRVLMVVILGLGLWLGWRVNLARQQREAVATIKALGGEVAYDWEFDAQGRRNGRSPDAPGWLRRAIDDEFFQQVVRVGLVKVGPDGMPAKVDGAPVDLASALGKLPRLKELSLMGTQATDRVMAAIGDLGELESLSIETFFNWDPVVTDAGVAKLVGLSKLKKLHILNAKLGDESLRHVSVLPRLEVVSLQGSRFTDRGLAHLSGMTQVKDLLVDMGAEKWGDAGLAHLRGLKGLETLGLQYTDVSDSGLMELVGLPDLTTVFVAGSRVTEEGKKRFRERMPKVTTLR</sequence>
<protein>
    <recommendedName>
        <fullName evidence="4">Leucine Rich repeats (2 copies)</fullName>
    </recommendedName>
</protein>
<dbReference type="SUPFAM" id="SSF52047">
    <property type="entry name" value="RNI-like"/>
    <property type="match status" value="1"/>
</dbReference>
<keyword evidence="1" id="KW-1133">Transmembrane helix</keyword>
<name>A0ABT6FKL5_9BACT</name>
<accession>A0ABT6FKL5</accession>
<organism evidence="2 3">
    <name type="scientific">Paludisphaera mucosa</name>
    <dbReference type="NCBI Taxonomy" id="3030827"/>
    <lineage>
        <taxon>Bacteria</taxon>
        <taxon>Pseudomonadati</taxon>
        <taxon>Planctomycetota</taxon>
        <taxon>Planctomycetia</taxon>
        <taxon>Isosphaerales</taxon>
        <taxon>Isosphaeraceae</taxon>
        <taxon>Paludisphaera</taxon>
    </lineage>
</organism>
<comment type="caution">
    <text evidence="2">The sequence shown here is derived from an EMBL/GenBank/DDBJ whole genome shotgun (WGS) entry which is preliminary data.</text>
</comment>
<dbReference type="PANTHER" id="PTHR13318">
    <property type="entry name" value="PARTNER OF PAIRED, ISOFORM B-RELATED"/>
    <property type="match status" value="1"/>
</dbReference>
<proteinExistence type="predicted"/>
<evidence type="ECO:0000256" key="1">
    <source>
        <dbReference type="SAM" id="Phobius"/>
    </source>
</evidence>
<dbReference type="EMBL" id="JARRAG010000003">
    <property type="protein sequence ID" value="MDG3008087.1"/>
    <property type="molecule type" value="Genomic_DNA"/>
</dbReference>
<keyword evidence="3" id="KW-1185">Reference proteome</keyword>
<keyword evidence="1" id="KW-0472">Membrane</keyword>
<gene>
    <name evidence="2" type="ORF">PZE19_30345</name>
</gene>
<reference evidence="2 3" key="1">
    <citation type="submission" date="2023-03" db="EMBL/GenBank/DDBJ databases">
        <title>Paludisphaera mucosa sp. nov. a novel planctomycete from northern fen.</title>
        <authorList>
            <person name="Ivanova A."/>
        </authorList>
    </citation>
    <scope>NUCLEOTIDE SEQUENCE [LARGE SCALE GENOMIC DNA]</scope>
    <source>
        <strain evidence="2 3">Pla2</strain>
    </source>
</reference>
<feature type="transmembrane region" description="Helical" evidence="1">
    <location>
        <begin position="21"/>
        <end position="39"/>
    </location>
</feature>